<dbReference type="Proteomes" id="UP001596978">
    <property type="component" value="Unassembled WGS sequence"/>
</dbReference>
<evidence type="ECO:0000313" key="4">
    <source>
        <dbReference type="Proteomes" id="UP001596978"/>
    </source>
</evidence>
<dbReference type="SUPFAM" id="SSF53474">
    <property type="entry name" value="alpha/beta-Hydrolases"/>
    <property type="match status" value="1"/>
</dbReference>
<comment type="caution">
    <text evidence="3">The sequence shown here is derived from an EMBL/GenBank/DDBJ whole genome shotgun (WGS) entry which is preliminary data.</text>
</comment>
<dbReference type="InterPro" id="IPR053145">
    <property type="entry name" value="AB_hydrolase_Est10"/>
</dbReference>
<proteinExistence type="predicted"/>
<dbReference type="RefSeq" id="WP_386403721.1">
    <property type="nucleotide sequence ID" value="NZ_JBHTJH010000004.1"/>
</dbReference>
<dbReference type="InterPro" id="IPR049492">
    <property type="entry name" value="BD-FAE-like_dom"/>
</dbReference>
<dbReference type="PANTHER" id="PTHR43265">
    <property type="entry name" value="ESTERASE ESTD"/>
    <property type="match status" value="1"/>
</dbReference>
<feature type="signal peptide" evidence="1">
    <location>
        <begin position="1"/>
        <end position="18"/>
    </location>
</feature>
<dbReference type="Pfam" id="PF20434">
    <property type="entry name" value="BD-FAE"/>
    <property type="match status" value="1"/>
</dbReference>
<dbReference type="EMBL" id="JBHTJH010000004">
    <property type="protein sequence ID" value="MFD0861179.1"/>
    <property type="molecule type" value="Genomic_DNA"/>
</dbReference>
<feature type="domain" description="BD-FAE-like" evidence="2">
    <location>
        <begin position="43"/>
        <end position="258"/>
    </location>
</feature>
<keyword evidence="4" id="KW-1185">Reference proteome</keyword>
<reference evidence="4" key="1">
    <citation type="journal article" date="2019" name="Int. J. Syst. Evol. Microbiol.">
        <title>The Global Catalogue of Microorganisms (GCM) 10K type strain sequencing project: providing services to taxonomists for standard genome sequencing and annotation.</title>
        <authorList>
            <consortium name="The Broad Institute Genomics Platform"/>
            <consortium name="The Broad Institute Genome Sequencing Center for Infectious Disease"/>
            <person name="Wu L."/>
            <person name="Ma J."/>
        </authorList>
    </citation>
    <scope>NUCLEOTIDE SEQUENCE [LARGE SCALE GENOMIC DNA]</scope>
    <source>
        <strain evidence="4">CCUG 62952</strain>
    </source>
</reference>
<dbReference type="EC" id="3.4.-.-" evidence="3"/>
<sequence length="309" mass="34769">MIHLVKILVFFLVSSCFAQIEIAEEEITIFNDSIRLPGTLSYPQDVKNPPLVIFVHGSGQSNRNGTPLGSPVSFNYIKEFGEALNNERVAVFRYDKRSSTTSNYQFSKDTKIADLAADLSVIIEHFKKDKRFETITVIGHSQGSLLGMITETKPDKFVSLAGAGETIDKTIIRQVGSQSPVFGEMTKQYIAELKEKGTVKNVNPMLRTLFNDKGNAFLRDWIAYDPTEEIQKLSIPVLIIQGEMDSQVQVEDAENLKEAKPDAELRIIPTLNHLLYDVKNTEENQRTYTGASFPISQEMILTIKEFINK</sequence>
<keyword evidence="1" id="KW-0732">Signal</keyword>
<organism evidence="3 4">
    <name type="scientific">Sungkyunkwania multivorans</name>
    <dbReference type="NCBI Taxonomy" id="1173618"/>
    <lineage>
        <taxon>Bacteria</taxon>
        <taxon>Pseudomonadati</taxon>
        <taxon>Bacteroidota</taxon>
        <taxon>Flavobacteriia</taxon>
        <taxon>Flavobacteriales</taxon>
        <taxon>Flavobacteriaceae</taxon>
        <taxon>Sungkyunkwania</taxon>
    </lineage>
</organism>
<dbReference type="InterPro" id="IPR029058">
    <property type="entry name" value="AB_hydrolase_fold"/>
</dbReference>
<dbReference type="Gene3D" id="3.40.50.1820">
    <property type="entry name" value="alpha/beta hydrolase"/>
    <property type="match status" value="1"/>
</dbReference>
<evidence type="ECO:0000259" key="2">
    <source>
        <dbReference type="Pfam" id="PF20434"/>
    </source>
</evidence>
<dbReference type="GO" id="GO:0016787">
    <property type="term" value="F:hydrolase activity"/>
    <property type="evidence" value="ECO:0007669"/>
    <property type="project" value="UniProtKB-KW"/>
</dbReference>
<gene>
    <name evidence="3" type="ORF">ACFQ1M_03085</name>
</gene>
<evidence type="ECO:0000313" key="3">
    <source>
        <dbReference type="EMBL" id="MFD0861179.1"/>
    </source>
</evidence>
<evidence type="ECO:0000256" key="1">
    <source>
        <dbReference type="SAM" id="SignalP"/>
    </source>
</evidence>
<feature type="chain" id="PRO_5045968404" evidence="1">
    <location>
        <begin position="19"/>
        <end position="309"/>
    </location>
</feature>
<keyword evidence="3" id="KW-0378">Hydrolase</keyword>
<protein>
    <submittedName>
        <fullName evidence="3">Alpha/beta hydrolase family protein</fullName>
        <ecNumber evidence="3">3.4.-.-</ecNumber>
    </submittedName>
</protein>
<accession>A0ABW3CTT7</accession>
<name>A0ABW3CTT7_9FLAO</name>
<dbReference type="PANTHER" id="PTHR43265:SF1">
    <property type="entry name" value="ESTERASE ESTD"/>
    <property type="match status" value="1"/>
</dbReference>